<dbReference type="Pfam" id="PF12680">
    <property type="entry name" value="SnoaL_2"/>
    <property type="match status" value="1"/>
</dbReference>
<dbReference type="SUPFAM" id="SSF54427">
    <property type="entry name" value="NTF2-like"/>
    <property type="match status" value="1"/>
</dbReference>
<dbReference type="InterPro" id="IPR032710">
    <property type="entry name" value="NTF2-like_dom_sf"/>
</dbReference>
<organism evidence="4 5">
    <name type="scientific">Roseibium aggregatum</name>
    <dbReference type="NCBI Taxonomy" id="187304"/>
    <lineage>
        <taxon>Bacteria</taxon>
        <taxon>Pseudomonadati</taxon>
        <taxon>Pseudomonadota</taxon>
        <taxon>Alphaproteobacteria</taxon>
        <taxon>Hyphomicrobiales</taxon>
        <taxon>Stappiaceae</taxon>
        <taxon>Roseibium</taxon>
    </lineage>
</organism>
<dbReference type="RefSeq" id="WP_190292834.1">
    <property type="nucleotide sequence ID" value="NZ_JABFCZ010000020.1"/>
</dbReference>
<gene>
    <name evidence="4" type="ORF">HK439_17655</name>
</gene>
<evidence type="ECO:0000256" key="1">
    <source>
        <dbReference type="ARBA" id="ARBA00023235"/>
    </source>
</evidence>
<dbReference type="EMBL" id="JABFCZ010000020">
    <property type="protein sequence ID" value="MBD1548094.1"/>
    <property type="molecule type" value="Genomic_DNA"/>
</dbReference>
<sequence length="186" mass="20816">MPVIRVTLIEGYSDDTRQRLGKALTDAVRTTIAAPLDGITVAIEELKPSNYMRGGQSRLPGKAAPDPAVRIRDFLETMEARDLEKAKSFLAPDFRMTFPGAAEFTTLEELIAWAKPRYRFVTKTYERFDTCASEDGGIVYCYGTLSGEWPDGEAFAGIRFIDRFEFSGDLIARQMVWNDLAEVARG</sequence>
<protein>
    <submittedName>
        <fullName evidence="4">SnoaL-like domain-containing protein</fullName>
    </submittedName>
</protein>
<evidence type="ECO:0000313" key="5">
    <source>
        <dbReference type="Proteomes" id="UP000598467"/>
    </source>
</evidence>
<dbReference type="SUPFAM" id="SSF55331">
    <property type="entry name" value="Tautomerase/MIF"/>
    <property type="match status" value="1"/>
</dbReference>
<name>A0A926SA17_9HYPH</name>
<reference evidence="4" key="1">
    <citation type="submission" date="2020-05" db="EMBL/GenBank/DDBJ databases">
        <title>Identification of trans-AT polyketide cluster in two marine bacteria, producers of a novel glutaramide-containing polyketide sesbanimide D and analogs.</title>
        <authorList>
            <person name="Kacar D."/>
            <person name="Rodriguez P."/>
            <person name="Canedo L."/>
            <person name="Gonzalez E."/>
            <person name="Galan B."/>
            <person name="De La Calle F."/>
            <person name="Garcia J.L."/>
        </authorList>
    </citation>
    <scope>NUCLEOTIDE SEQUENCE</scope>
    <source>
        <strain evidence="4">PHM038</strain>
    </source>
</reference>
<dbReference type="GO" id="GO:0016853">
    <property type="term" value="F:isomerase activity"/>
    <property type="evidence" value="ECO:0007669"/>
    <property type="project" value="UniProtKB-KW"/>
</dbReference>
<dbReference type="Gene3D" id="3.10.450.50">
    <property type="match status" value="1"/>
</dbReference>
<evidence type="ECO:0000259" key="2">
    <source>
        <dbReference type="Pfam" id="PF01361"/>
    </source>
</evidence>
<dbReference type="InterPro" id="IPR014347">
    <property type="entry name" value="Tautomerase/MIF_sf"/>
</dbReference>
<dbReference type="Proteomes" id="UP000598467">
    <property type="component" value="Unassembled WGS sequence"/>
</dbReference>
<dbReference type="InterPro" id="IPR037401">
    <property type="entry name" value="SnoaL-like"/>
</dbReference>
<keyword evidence="1" id="KW-0413">Isomerase</keyword>
<dbReference type="Pfam" id="PF01361">
    <property type="entry name" value="Tautomerase"/>
    <property type="match status" value="1"/>
</dbReference>
<feature type="domain" description="4-oxalocrotonate tautomerase-like" evidence="2">
    <location>
        <begin position="2"/>
        <end position="57"/>
    </location>
</feature>
<dbReference type="Gene3D" id="3.30.429.10">
    <property type="entry name" value="Macrophage Migration Inhibitory Factor"/>
    <property type="match status" value="1"/>
</dbReference>
<evidence type="ECO:0000259" key="3">
    <source>
        <dbReference type="Pfam" id="PF12680"/>
    </source>
</evidence>
<comment type="caution">
    <text evidence="4">The sequence shown here is derived from an EMBL/GenBank/DDBJ whole genome shotgun (WGS) entry which is preliminary data.</text>
</comment>
<dbReference type="InterPro" id="IPR004370">
    <property type="entry name" value="4-OT-like_dom"/>
</dbReference>
<accession>A0A926SA17</accession>
<proteinExistence type="predicted"/>
<evidence type="ECO:0000313" key="4">
    <source>
        <dbReference type="EMBL" id="MBD1548094.1"/>
    </source>
</evidence>
<dbReference type="AlphaFoldDB" id="A0A926SA17"/>
<feature type="domain" description="SnoaL-like" evidence="3">
    <location>
        <begin position="71"/>
        <end position="173"/>
    </location>
</feature>